<comment type="caution">
    <text evidence="1">The sequence shown here is derived from an EMBL/GenBank/DDBJ whole genome shotgun (WGS) entry which is preliminary data.</text>
</comment>
<reference evidence="1 2" key="1">
    <citation type="journal article" date="2022" name="Hortic Res">
        <title>A haplotype resolved chromosomal level avocado genome allows analysis of novel avocado genes.</title>
        <authorList>
            <person name="Nath O."/>
            <person name="Fletcher S.J."/>
            <person name="Hayward A."/>
            <person name="Shaw L.M."/>
            <person name="Masouleh A.K."/>
            <person name="Furtado A."/>
            <person name="Henry R.J."/>
            <person name="Mitter N."/>
        </authorList>
    </citation>
    <scope>NUCLEOTIDE SEQUENCE [LARGE SCALE GENOMIC DNA]</scope>
    <source>
        <strain evidence="2">cv. Hass</strain>
    </source>
</reference>
<dbReference type="Proteomes" id="UP001234297">
    <property type="component" value="Chromosome 9"/>
</dbReference>
<accession>A0ACC2KJY3</accession>
<proteinExistence type="predicted"/>
<gene>
    <name evidence="1" type="ORF">MRB53_029990</name>
</gene>
<keyword evidence="2" id="KW-1185">Reference proteome</keyword>
<dbReference type="EMBL" id="CM056817">
    <property type="protein sequence ID" value="KAJ8621461.1"/>
    <property type="molecule type" value="Genomic_DNA"/>
</dbReference>
<name>A0ACC2KJY3_PERAE</name>
<organism evidence="1 2">
    <name type="scientific">Persea americana</name>
    <name type="common">Avocado</name>
    <dbReference type="NCBI Taxonomy" id="3435"/>
    <lineage>
        <taxon>Eukaryota</taxon>
        <taxon>Viridiplantae</taxon>
        <taxon>Streptophyta</taxon>
        <taxon>Embryophyta</taxon>
        <taxon>Tracheophyta</taxon>
        <taxon>Spermatophyta</taxon>
        <taxon>Magnoliopsida</taxon>
        <taxon>Magnoliidae</taxon>
        <taxon>Laurales</taxon>
        <taxon>Lauraceae</taxon>
        <taxon>Persea</taxon>
    </lineage>
</organism>
<evidence type="ECO:0000313" key="1">
    <source>
        <dbReference type="EMBL" id="KAJ8621461.1"/>
    </source>
</evidence>
<evidence type="ECO:0000313" key="2">
    <source>
        <dbReference type="Proteomes" id="UP001234297"/>
    </source>
</evidence>
<protein>
    <submittedName>
        <fullName evidence="1">Uncharacterized protein</fullName>
    </submittedName>
</protein>
<sequence>MGMAPSNFLALPLLLPISLLLLFSSYGAARVTTLSTLSSSSYSTPSPKSDIDSAIVAIKITVPGTTKLVKFIHKLQKKYKDGYDSTILIECNELIPTSKELMTDSVEALEKYKNDRQASHVFDAQSRLSAAYTDVETCYDDIMEFCSEGLKDAIEKKKVDDVKKHISISLMRVNDLHA</sequence>